<feature type="compositionally biased region" description="Basic and acidic residues" evidence="1">
    <location>
        <begin position="1"/>
        <end position="12"/>
    </location>
</feature>
<sequence>MREKKNNSEKASKLNSPRNLQEKSQRNPSSKSLKLAEREVQPCLAHWREVQPRLYEARGVHPLLSRGAAALPQGHGGAPLLAK</sequence>
<feature type="region of interest" description="Disordered" evidence="1">
    <location>
        <begin position="1"/>
        <end position="37"/>
    </location>
</feature>
<name>A0A2P5EJT6_TREOI</name>
<dbReference type="OrthoDB" id="10429686at2759"/>
<gene>
    <name evidence="2" type="ORF">TorRG33x02_184130</name>
</gene>
<reference evidence="3" key="1">
    <citation type="submission" date="2016-06" db="EMBL/GenBank/DDBJ databases">
        <title>Parallel loss of symbiosis genes in relatives of nitrogen-fixing non-legume Parasponia.</title>
        <authorList>
            <person name="Van Velzen R."/>
            <person name="Holmer R."/>
            <person name="Bu F."/>
            <person name="Rutten L."/>
            <person name="Van Zeijl A."/>
            <person name="Liu W."/>
            <person name="Santuari L."/>
            <person name="Cao Q."/>
            <person name="Sharma T."/>
            <person name="Shen D."/>
            <person name="Roswanjaya Y."/>
            <person name="Wardhani T."/>
            <person name="Kalhor M.S."/>
            <person name="Jansen J."/>
            <person name="Van den Hoogen J."/>
            <person name="Gungor B."/>
            <person name="Hartog M."/>
            <person name="Hontelez J."/>
            <person name="Verver J."/>
            <person name="Yang W.-C."/>
            <person name="Schijlen E."/>
            <person name="Repin R."/>
            <person name="Schilthuizen M."/>
            <person name="Schranz E."/>
            <person name="Heidstra R."/>
            <person name="Miyata K."/>
            <person name="Fedorova E."/>
            <person name="Kohlen W."/>
            <person name="Bisseling T."/>
            <person name="Smit S."/>
            <person name="Geurts R."/>
        </authorList>
    </citation>
    <scope>NUCLEOTIDE SEQUENCE [LARGE SCALE GENOMIC DNA]</scope>
    <source>
        <strain evidence="3">cv. RG33-2</strain>
    </source>
</reference>
<dbReference type="Proteomes" id="UP000237000">
    <property type="component" value="Unassembled WGS sequence"/>
</dbReference>
<dbReference type="InParanoid" id="A0A2P5EJT6"/>
<evidence type="ECO:0000256" key="1">
    <source>
        <dbReference type="SAM" id="MobiDB-lite"/>
    </source>
</evidence>
<evidence type="ECO:0000313" key="3">
    <source>
        <dbReference type="Proteomes" id="UP000237000"/>
    </source>
</evidence>
<organism evidence="2 3">
    <name type="scientific">Trema orientale</name>
    <name type="common">Charcoal tree</name>
    <name type="synonym">Celtis orientalis</name>
    <dbReference type="NCBI Taxonomy" id="63057"/>
    <lineage>
        <taxon>Eukaryota</taxon>
        <taxon>Viridiplantae</taxon>
        <taxon>Streptophyta</taxon>
        <taxon>Embryophyta</taxon>
        <taxon>Tracheophyta</taxon>
        <taxon>Spermatophyta</taxon>
        <taxon>Magnoliopsida</taxon>
        <taxon>eudicotyledons</taxon>
        <taxon>Gunneridae</taxon>
        <taxon>Pentapetalae</taxon>
        <taxon>rosids</taxon>
        <taxon>fabids</taxon>
        <taxon>Rosales</taxon>
        <taxon>Cannabaceae</taxon>
        <taxon>Trema</taxon>
    </lineage>
</organism>
<evidence type="ECO:0000313" key="2">
    <source>
        <dbReference type="EMBL" id="PON85804.1"/>
    </source>
</evidence>
<keyword evidence="3" id="KW-1185">Reference proteome</keyword>
<dbReference type="AlphaFoldDB" id="A0A2P5EJT6"/>
<comment type="caution">
    <text evidence="2">The sequence shown here is derived from an EMBL/GenBank/DDBJ whole genome shotgun (WGS) entry which is preliminary data.</text>
</comment>
<protein>
    <submittedName>
        <fullName evidence="2">Uncharacterized protein</fullName>
    </submittedName>
</protein>
<accession>A0A2P5EJT6</accession>
<proteinExistence type="predicted"/>
<dbReference type="EMBL" id="JXTC01000142">
    <property type="protein sequence ID" value="PON85804.1"/>
    <property type="molecule type" value="Genomic_DNA"/>
</dbReference>